<keyword evidence="2" id="KW-1185">Reference proteome</keyword>
<dbReference type="EMBL" id="CABFWF030000002">
    <property type="protein sequence ID" value="CAD7026497.1"/>
    <property type="molecule type" value="Genomic_DNA"/>
</dbReference>
<reference evidence="1 2" key="1">
    <citation type="submission" date="2020-11" db="EMBL/GenBank/DDBJ databases">
        <authorList>
            <person name="Lassalle F."/>
        </authorList>
    </citation>
    <scope>NUCLEOTIDE SEQUENCE [LARGE SCALE GENOMIC DNA]</scope>
    <source>
        <strain evidence="1 2">JC140</strain>
    </source>
</reference>
<evidence type="ECO:0000313" key="2">
    <source>
        <dbReference type="Proteomes" id="UP000606921"/>
    </source>
</evidence>
<name>A0ABM8PF81_9HYPH</name>
<evidence type="ECO:0000313" key="1">
    <source>
        <dbReference type="EMBL" id="CAD7026497.1"/>
    </source>
</evidence>
<dbReference type="Proteomes" id="UP000606921">
    <property type="component" value="Unassembled WGS sequence"/>
</dbReference>
<accession>A0ABM8PF81</accession>
<protein>
    <recommendedName>
        <fullName evidence="3">Restriction endonuclease type IV Mrr domain-containing protein</fullName>
    </recommendedName>
</protein>
<comment type="caution">
    <text evidence="1">The sequence shown here is derived from an EMBL/GenBank/DDBJ whole genome shotgun (WGS) entry which is preliminary data.</text>
</comment>
<dbReference type="RefSeq" id="WP_142591527.1">
    <property type="nucleotide sequence ID" value="NZ_CABFWF030000002.1"/>
</dbReference>
<evidence type="ECO:0008006" key="3">
    <source>
        <dbReference type="Google" id="ProtNLM"/>
    </source>
</evidence>
<proteinExistence type="predicted"/>
<sequence length="478" mass="53863">MTRFSVVFGLSNTQATLDFVDIDLATDTPLYIDPYAIQIRDDEWSAKCGDAIRSFFTEVLNQLRLGNEGRVAHLMSRLGEPNETYLGQSVGRPSGRGVGSDKAARFADALRRSRAFQTGVIGDISEAELFIHGVGPDMISDLTTNVLRGHLAQYTKEQCDLLGIPTRVVRSLGPTWSAERADWLASELELPVHGGKPILLVPKFSVRFKLSLDSQEFYNHYMVEFLKQEYLNSNSALVQVFKGTGERYVTKKAVKERHPFVKDDLARFVLDHPDVLETYKRIKGASGPIPPDMLEMFFDEGAFAEALIDRLRAIPAGSADASTYHHHAMAICTFLFHPQLITPVKEAELHEGRKRLDIRFTNAAERGFFHAMMVSPQGRALSIPVECKNYVKEMRNPELDQLAGRFSHHRGFVGFLLCRSMDNRERIVAGCRDTASDGRGFMIVLEDSDLIQMLNFVRNNARWSIDELLHARFAEITH</sequence>
<gene>
    <name evidence="1" type="ORF">REJC140_02387</name>
</gene>
<organism evidence="1 2">
    <name type="scientific">Pseudorhizobium endolithicum</name>
    <dbReference type="NCBI Taxonomy" id="1191678"/>
    <lineage>
        <taxon>Bacteria</taxon>
        <taxon>Pseudomonadati</taxon>
        <taxon>Pseudomonadota</taxon>
        <taxon>Alphaproteobacteria</taxon>
        <taxon>Hyphomicrobiales</taxon>
        <taxon>Rhizobiaceae</taxon>
        <taxon>Rhizobium/Agrobacterium group</taxon>
        <taxon>Pseudorhizobium</taxon>
    </lineage>
</organism>